<organism evidence="10 11">
    <name type="scientific">Morchella conica CCBAS932</name>
    <dbReference type="NCBI Taxonomy" id="1392247"/>
    <lineage>
        <taxon>Eukaryota</taxon>
        <taxon>Fungi</taxon>
        <taxon>Dikarya</taxon>
        <taxon>Ascomycota</taxon>
        <taxon>Pezizomycotina</taxon>
        <taxon>Pezizomycetes</taxon>
        <taxon>Pezizales</taxon>
        <taxon>Morchellaceae</taxon>
        <taxon>Morchella</taxon>
    </lineage>
</organism>
<feature type="region of interest" description="Disordered" evidence="8">
    <location>
        <begin position="40"/>
        <end position="91"/>
    </location>
</feature>
<evidence type="ECO:0000256" key="5">
    <source>
        <dbReference type="ARBA" id="ARBA00023163"/>
    </source>
</evidence>
<comment type="subcellular location">
    <subcellularLocation>
        <location evidence="1">Nucleus</location>
    </subcellularLocation>
</comment>
<protein>
    <recommendedName>
        <fullName evidence="9">BZIP domain-containing protein</fullName>
    </recommendedName>
</protein>
<dbReference type="InterPro" id="IPR046347">
    <property type="entry name" value="bZIP_sf"/>
</dbReference>
<feature type="coiled-coil region" evidence="7">
    <location>
        <begin position="287"/>
        <end position="324"/>
    </location>
</feature>
<evidence type="ECO:0000256" key="6">
    <source>
        <dbReference type="ARBA" id="ARBA00023242"/>
    </source>
</evidence>
<feature type="region of interest" description="Disordered" evidence="8">
    <location>
        <begin position="1"/>
        <end position="22"/>
    </location>
</feature>
<dbReference type="PROSITE" id="PS50217">
    <property type="entry name" value="BZIP"/>
    <property type="match status" value="1"/>
</dbReference>
<evidence type="ECO:0000313" key="10">
    <source>
        <dbReference type="EMBL" id="RPB11075.1"/>
    </source>
</evidence>
<keyword evidence="4" id="KW-0238">DNA-binding</keyword>
<evidence type="ECO:0000256" key="4">
    <source>
        <dbReference type="ARBA" id="ARBA00023125"/>
    </source>
</evidence>
<dbReference type="Proteomes" id="UP000277580">
    <property type="component" value="Unassembled WGS sequence"/>
</dbReference>
<evidence type="ECO:0000313" key="11">
    <source>
        <dbReference type="Proteomes" id="UP000277580"/>
    </source>
</evidence>
<feature type="compositionally biased region" description="Low complexity" evidence="8">
    <location>
        <begin position="47"/>
        <end position="64"/>
    </location>
</feature>
<name>A0A3N4KZC0_9PEZI</name>
<dbReference type="InterPro" id="IPR004827">
    <property type="entry name" value="bZIP"/>
</dbReference>
<feature type="region of interest" description="Disordered" evidence="8">
    <location>
        <begin position="223"/>
        <end position="268"/>
    </location>
</feature>
<evidence type="ECO:0000256" key="8">
    <source>
        <dbReference type="SAM" id="MobiDB-lite"/>
    </source>
</evidence>
<dbReference type="Pfam" id="PF00170">
    <property type="entry name" value="bZIP_1"/>
    <property type="match status" value="1"/>
</dbReference>
<feature type="compositionally biased region" description="Low complexity" evidence="8">
    <location>
        <begin position="1"/>
        <end position="18"/>
    </location>
</feature>
<keyword evidence="5" id="KW-0804">Transcription</keyword>
<keyword evidence="11" id="KW-1185">Reference proteome</keyword>
<accession>A0A3N4KZC0</accession>
<dbReference type="AlphaFoldDB" id="A0A3N4KZC0"/>
<evidence type="ECO:0000259" key="9">
    <source>
        <dbReference type="PROSITE" id="PS50217"/>
    </source>
</evidence>
<reference evidence="10 11" key="1">
    <citation type="journal article" date="2018" name="Nat. Ecol. Evol.">
        <title>Pezizomycetes genomes reveal the molecular basis of ectomycorrhizal truffle lifestyle.</title>
        <authorList>
            <person name="Murat C."/>
            <person name="Payen T."/>
            <person name="Noel B."/>
            <person name="Kuo A."/>
            <person name="Morin E."/>
            <person name="Chen J."/>
            <person name="Kohler A."/>
            <person name="Krizsan K."/>
            <person name="Balestrini R."/>
            <person name="Da Silva C."/>
            <person name="Montanini B."/>
            <person name="Hainaut M."/>
            <person name="Levati E."/>
            <person name="Barry K.W."/>
            <person name="Belfiori B."/>
            <person name="Cichocki N."/>
            <person name="Clum A."/>
            <person name="Dockter R.B."/>
            <person name="Fauchery L."/>
            <person name="Guy J."/>
            <person name="Iotti M."/>
            <person name="Le Tacon F."/>
            <person name="Lindquist E.A."/>
            <person name="Lipzen A."/>
            <person name="Malagnac F."/>
            <person name="Mello A."/>
            <person name="Molinier V."/>
            <person name="Miyauchi S."/>
            <person name="Poulain J."/>
            <person name="Riccioni C."/>
            <person name="Rubini A."/>
            <person name="Sitrit Y."/>
            <person name="Splivallo R."/>
            <person name="Traeger S."/>
            <person name="Wang M."/>
            <person name="Zifcakova L."/>
            <person name="Wipf D."/>
            <person name="Zambonelli A."/>
            <person name="Paolocci F."/>
            <person name="Nowrousian M."/>
            <person name="Ottonello S."/>
            <person name="Baldrian P."/>
            <person name="Spatafora J.W."/>
            <person name="Henrissat B."/>
            <person name="Nagy L.G."/>
            <person name="Aury J.M."/>
            <person name="Wincker P."/>
            <person name="Grigoriev I.V."/>
            <person name="Bonfante P."/>
            <person name="Martin F.M."/>
        </authorList>
    </citation>
    <scope>NUCLEOTIDE SEQUENCE [LARGE SCALE GENOMIC DNA]</scope>
    <source>
        <strain evidence="10 11">CCBAS932</strain>
    </source>
</reference>
<dbReference type="Gene3D" id="1.20.5.170">
    <property type="match status" value="1"/>
</dbReference>
<evidence type="ECO:0000256" key="3">
    <source>
        <dbReference type="ARBA" id="ARBA00023015"/>
    </source>
</evidence>
<keyword evidence="6" id="KW-0539">Nucleus</keyword>
<evidence type="ECO:0000256" key="7">
    <source>
        <dbReference type="SAM" id="Coils"/>
    </source>
</evidence>
<dbReference type="SUPFAM" id="SSF57959">
    <property type="entry name" value="Leucine zipper domain"/>
    <property type="match status" value="1"/>
</dbReference>
<dbReference type="OrthoDB" id="5571888at2759"/>
<keyword evidence="7" id="KW-0175">Coiled coil</keyword>
<evidence type="ECO:0000256" key="1">
    <source>
        <dbReference type="ARBA" id="ARBA00004123"/>
    </source>
</evidence>
<evidence type="ECO:0000256" key="2">
    <source>
        <dbReference type="ARBA" id="ARBA00007163"/>
    </source>
</evidence>
<dbReference type="STRING" id="1392247.A0A3N4KZC0"/>
<dbReference type="SMART" id="SM00338">
    <property type="entry name" value="BRLZ"/>
    <property type="match status" value="1"/>
</dbReference>
<feature type="domain" description="BZIP" evidence="9">
    <location>
        <begin position="262"/>
        <end position="325"/>
    </location>
</feature>
<dbReference type="GO" id="GO:0003677">
    <property type="term" value="F:DNA binding"/>
    <property type="evidence" value="ECO:0007669"/>
    <property type="project" value="UniProtKB-KW"/>
</dbReference>
<sequence length="563" mass="61848">MSSQQSMSRNPSSSPFSNQDSFNNDIDSWINYDGAFTSPSPTLPQVSFSSQTSSSLNQTSNTHSATGFSGPSHQYDRHPQQTGSLPVDAGYYRDLLPSSTSMSPDTNSYMFGNDYLSPSSNDMMPSYGNSSTDFVNPGTISPFDALETSVKSEVGLVSAPPPVPAVAPMATAGRYYPGIHQQQAVFQQQQMWLQQKAQAKMASPNSVEESVEKIMNSLRIQKASTSARSPSVLPNIPKLKKKDEDEMDEDERLLASEEGKKLTSKERRQLRNKVSARAFRSRRKGYIMDLEEEIRKCKDENLEMQNENARLREENAKISEFTKTLLGSPAFSAYLAATIESGTVAATPAPEMTASTPMPEPVRSTRKDINPNVAVSEDSWPLAYPWGGSSSTVFAVTSLPEGPSIQDLSGKVNSDFDDSFAENKLNPLPHVADGFCPFPRNANNFVNNNYNWDDDEYEAPEDLMDAYEEEWGVPAPKESKEVEESKSLDELFPGQGVNTLLERLEMIVGGQAKPEDFFEEATPAPAPEAVEQIGQNIEKVVEANGMLDAVEGVYRRVGLLVGS</sequence>
<dbReference type="CDD" id="cd14810">
    <property type="entry name" value="bZIP_u1"/>
    <property type="match status" value="1"/>
</dbReference>
<dbReference type="GO" id="GO:0003700">
    <property type="term" value="F:DNA-binding transcription factor activity"/>
    <property type="evidence" value="ECO:0007669"/>
    <property type="project" value="InterPro"/>
</dbReference>
<dbReference type="GO" id="GO:0005634">
    <property type="term" value="C:nucleus"/>
    <property type="evidence" value="ECO:0007669"/>
    <property type="project" value="UniProtKB-SubCell"/>
</dbReference>
<gene>
    <name evidence="10" type="ORF">P167DRAFT_537092</name>
</gene>
<dbReference type="EMBL" id="ML119138">
    <property type="protein sequence ID" value="RPB11075.1"/>
    <property type="molecule type" value="Genomic_DNA"/>
</dbReference>
<dbReference type="InParanoid" id="A0A3N4KZC0"/>
<proteinExistence type="inferred from homology"/>
<keyword evidence="3" id="KW-0805">Transcription regulation</keyword>
<feature type="compositionally biased region" description="Basic and acidic residues" evidence="8">
    <location>
        <begin position="252"/>
        <end position="268"/>
    </location>
</feature>
<dbReference type="PANTHER" id="PTHR47416">
    <property type="entry name" value="BASIC-LEUCINE ZIPPER TRANSCRIPTION FACTOR F-RELATED"/>
    <property type="match status" value="1"/>
</dbReference>
<dbReference type="PANTHER" id="PTHR47416:SF8">
    <property type="entry name" value="BASIC-LEUCINE ZIPPER TRANSCRIPTION FACTOR E-RELATED"/>
    <property type="match status" value="1"/>
</dbReference>
<comment type="similarity">
    <text evidence="2">Belongs to the bZIP family.</text>
</comment>